<dbReference type="Gene3D" id="4.10.372.10">
    <property type="entry name" value="Lipoxygenase-1, Domain 3"/>
    <property type="match status" value="1"/>
</dbReference>
<comment type="subcellular location">
    <subcellularLocation>
        <location evidence="2">Cytoplasm</location>
    </subcellularLocation>
</comment>
<keyword evidence="13 16" id="KW-0275">Fatty acid biosynthesis</keyword>
<comment type="cofactor">
    <cofactor evidence="1 15">
        <name>Fe cation</name>
        <dbReference type="ChEBI" id="CHEBI:24875"/>
    </cofactor>
</comment>
<comment type="caution">
    <text evidence="14">Lacks conserved residue(s) required for the propagation of feature annotation.</text>
</comment>
<keyword evidence="10 15" id="KW-0560">Oxidoreductase</keyword>
<dbReference type="InterPro" id="IPR020834">
    <property type="entry name" value="LipOase_CS"/>
</dbReference>
<dbReference type="InterPro" id="IPR000907">
    <property type="entry name" value="LipOase"/>
</dbReference>
<evidence type="ECO:0000256" key="16">
    <source>
        <dbReference type="RuleBase" id="RU003975"/>
    </source>
</evidence>
<feature type="domain" description="PLAT" evidence="18">
    <location>
        <begin position="37"/>
        <end position="168"/>
    </location>
</feature>
<dbReference type="Pfam" id="PF01477">
    <property type="entry name" value="PLAT"/>
    <property type="match status" value="1"/>
</dbReference>
<proteinExistence type="inferred from homology"/>
<evidence type="ECO:0000256" key="8">
    <source>
        <dbReference type="ARBA" id="ARBA00022832"/>
    </source>
</evidence>
<keyword evidence="6 15" id="KW-0479">Metal-binding</keyword>
<evidence type="ECO:0000256" key="10">
    <source>
        <dbReference type="ARBA" id="ARBA00023002"/>
    </source>
</evidence>
<evidence type="ECO:0000259" key="18">
    <source>
        <dbReference type="PROSITE" id="PS50095"/>
    </source>
</evidence>
<keyword evidence="4" id="KW-0963">Cytoplasm</keyword>
<evidence type="ECO:0000256" key="6">
    <source>
        <dbReference type="ARBA" id="ARBA00022723"/>
    </source>
</evidence>
<evidence type="ECO:0000256" key="4">
    <source>
        <dbReference type="ARBA" id="ARBA00022490"/>
    </source>
</evidence>
<evidence type="ECO:0000256" key="14">
    <source>
        <dbReference type="PROSITE-ProRule" id="PRU00152"/>
    </source>
</evidence>
<dbReference type="Gene3D" id="3.10.450.60">
    <property type="match status" value="1"/>
</dbReference>
<dbReference type="Gene3D" id="2.60.60.20">
    <property type="entry name" value="PLAT/LH2 domain"/>
    <property type="match status" value="1"/>
</dbReference>
<dbReference type="PROSITE" id="PS00081">
    <property type="entry name" value="LIPOXYGENASE_2"/>
    <property type="match status" value="1"/>
</dbReference>
<comment type="pathway">
    <text evidence="16">Lipid metabolism; oxylipin biosynthesis.</text>
</comment>
<dbReference type="InterPro" id="IPR001246">
    <property type="entry name" value="LipOase_plant"/>
</dbReference>
<keyword evidence="5 16" id="KW-0444">Lipid biosynthesis</keyword>
<dbReference type="InterPro" id="IPR027433">
    <property type="entry name" value="Lipoxygenase_dom_3"/>
</dbReference>
<comment type="similarity">
    <text evidence="3 15">Belongs to the lipoxygenase family.</text>
</comment>
<feature type="region of interest" description="Disordered" evidence="17">
    <location>
        <begin position="222"/>
        <end position="260"/>
    </location>
</feature>
<evidence type="ECO:0000256" key="13">
    <source>
        <dbReference type="ARBA" id="ARBA00023160"/>
    </source>
</evidence>
<dbReference type="PROSITE" id="PS50095">
    <property type="entry name" value="PLAT"/>
    <property type="match status" value="1"/>
</dbReference>
<dbReference type="InterPro" id="IPR020833">
    <property type="entry name" value="LipOase_Fe_BS"/>
</dbReference>
<dbReference type="SUPFAM" id="SSF48484">
    <property type="entry name" value="Lipoxigenase"/>
    <property type="match status" value="1"/>
</dbReference>
<keyword evidence="8" id="KW-0276">Fatty acid metabolism</keyword>
<evidence type="ECO:0000256" key="7">
    <source>
        <dbReference type="ARBA" id="ARBA00022767"/>
    </source>
</evidence>
<protein>
    <recommendedName>
        <fullName evidence="16">Lipoxygenase</fullName>
        <ecNumber evidence="16">1.13.11.-</ecNumber>
    </recommendedName>
</protein>
<feature type="compositionally biased region" description="Basic residues" evidence="17">
    <location>
        <begin position="239"/>
        <end position="248"/>
    </location>
</feature>
<reference evidence="20 21" key="1">
    <citation type="journal article" date="2023" name="Plants (Basel)">
        <title>Bridging the Gap: Combining Genomics and Transcriptomics Approaches to Understand Stylosanthes scabra, an Orphan Legume from the Brazilian Caatinga.</title>
        <authorList>
            <person name="Ferreira-Neto J.R.C."/>
            <person name="da Silva M.D."/>
            <person name="Binneck E."/>
            <person name="de Melo N.F."/>
            <person name="da Silva R.H."/>
            <person name="de Melo A.L.T.M."/>
            <person name="Pandolfi V."/>
            <person name="Bustamante F.O."/>
            <person name="Brasileiro-Vidal A.C."/>
            <person name="Benko-Iseppon A.M."/>
        </authorList>
    </citation>
    <scope>NUCLEOTIDE SEQUENCE [LARGE SCALE GENOMIC DNA]</scope>
    <source>
        <tissue evidence="20">Leaves</tissue>
    </source>
</reference>
<evidence type="ECO:0000256" key="12">
    <source>
        <dbReference type="ARBA" id="ARBA00023098"/>
    </source>
</evidence>
<dbReference type="Proteomes" id="UP001341840">
    <property type="component" value="Unassembled WGS sequence"/>
</dbReference>
<dbReference type="Gene3D" id="4.10.375.10">
    <property type="entry name" value="Lipoxygenase-1, Domain 2"/>
    <property type="match status" value="1"/>
</dbReference>
<evidence type="ECO:0000259" key="19">
    <source>
        <dbReference type="PROSITE" id="PS51393"/>
    </source>
</evidence>
<feature type="domain" description="Lipoxygenase" evidence="19">
    <location>
        <begin position="171"/>
        <end position="862"/>
    </location>
</feature>
<keyword evidence="21" id="KW-1185">Reference proteome</keyword>
<dbReference type="InterPro" id="IPR042057">
    <property type="entry name" value="Lipoxy_PLAT/LH2"/>
</dbReference>
<dbReference type="PROSITE" id="PS00711">
    <property type="entry name" value="LIPOXYGENASE_1"/>
    <property type="match status" value="1"/>
</dbReference>
<evidence type="ECO:0000256" key="1">
    <source>
        <dbReference type="ARBA" id="ARBA00001962"/>
    </source>
</evidence>
<organism evidence="20 21">
    <name type="scientific">Stylosanthes scabra</name>
    <dbReference type="NCBI Taxonomy" id="79078"/>
    <lineage>
        <taxon>Eukaryota</taxon>
        <taxon>Viridiplantae</taxon>
        <taxon>Streptophyta</taxon>
        <taxon>Embryophyta</taxon>
        <taxon>Tracheophyta</taxon>
        <taxon>Spermatophyta</taxon>
        <taxon>Magnoliopsida</taxon>
        <taxon>eudicotyledons</taxon>
        <taxon>Gunneridae</taxon>
        <taxon>Pentapetalae</taxon>
        <taxon>rosids</taxon>
        <taxon>fabids</taxon>
        <taxon>Fabales</taxon>
        <taxon>Fabaceae</taxon>
        <taxon>Papilionoideae</taxon>
        <taxon>50 kb inversion clade</taxon>
        <taxon>dalbergioids sensu lato</taxon>
        <taxon>Dalbergieae</taxon>
        <taxon>Pterocarpus clade</taxon>
        <taxon>Stylosanthes</taxon>
    </lineage>
</organism>
<evidence type="ECO:0000256" key="15">
    <source>
        <dbReference type="RuleBase" id="RU003974"/>
    </source>
</evidence>
<dbReference type="PRINTS" id="PR00087">
    <property type="entry name" value="LIPOXYGENASE"/>
</dbReference>
<dbReference type="InterPro" id="IPR036392">
    <property type="entry name" value="PLAT/LH2_dom_sf"/>
</dbReference>
<accession>A0ABU6QN93</accession>
<dbReference type="Gene3D" id="1.20.245.10">
    <property type="entry name" value="Lipoxygenase-1, Domain 5"/>
    <property type="match status" value="1"/>
</dbReference>
<evidence type="ECO:0000256" key="17">
    <source>
        <dbReference type="SAM" id="MobiDB-lite"/>
    </source>
</evidence>
<dbReference type="SUPFAM" id="SSF49723">
    <property type="entry name" value="Lipase/lipooxygenase domain (PLAT/LH2 domain)"/>
    <property type="match status" value="1"/>
</dbReference>
<dbReference type="PROSITE" id="PS51393">
    <property type="entry name" value="LIPOXYGENASE_3"/>
    <property type="match status" value="1"/>
</dbReference>
<name>A0ABU6QN93_9FABA</name>
<comment type="caution">
    <text evidence="20">The sequence shown here is derived from an EMBL/GenBank/DDBJ whole genome shotgun (WGS) entry which is preliminary data.</text>
</comment>
<keyword evidence="12" id="KW-0443">Lipid metabolism</keyword>
<evidence type="ECO:0000256" key="5">
    <source>
        <dbReference type="ARBA" id="ARBA00022516"/>
    </source>
</evidence>
<keyword evidence="7 16" id="KW-0925">Oxylipin biosynthesis</keyword>
<dbReference type="PANTHER" id="PTHR11771">
    <property type="entry name" value="LIPOXYGENASE"/>
    <property type="match status" value="1"/>
</dbReference>
<evidence type="ECO:0000313" key="20">
    <source>
        <dbReference type="EMBL" id="MED6113081.1"/>
    </source>
</evidence>
<evidence type="ECO:0000313" key="21">
    <source>
        <dbReference type="Proteomes" id="UP001341840"/>
    </source>
</evidence>
<keyword evidence="11 15" id="KW-0408">Iron</keyword>
<dbReference type="SMART" id="SM00308">
    <property type="entry name" value="LH2"/>
    <property type="match status" value="1"/>
</dbReference>
<dbReference type="PRINTS" id="PR00468">
    <property type="entry name" value="PLTLPOXGNASE"/>
</dbReference>
<evidence type="ECO:0000256" key="11">
    <source>
        <dbReference type="ARBA" id="ARBA00023004"/>
    </source>
</evidence>
<evidence type="ECO:0000256" key="3">
    <source>
        <dbReference type="ARBA" id="ARBA00009419"/>
    </source>
</evidence>
<dbReference type="InterPro" id="IPR001024">
    <property type="entry name" value="PLAT/LH2_dom"/>
</dbReference>
<evidence type="ECO:0000256" key="9">
    <source>
        <dbReference type="ARBA" id="ARBA00022964"/>
    </source>
</evidence>
<dbReference type="Pfam" id="PF00305">
    <property type="entry name" value="Lipoxygenase"/>
    <property type="match status" value="1"/>
</dbReference>
<gene>
    <name evidence="20" type="primary">LOX2_20</name>
    <name evidence="20" type="ORF">PIB30_067647</name>
</gene>
<sequence length="862" mass="97156">MFNRGHRQKLKGTVVLMRKNVLDINKLTSAQSVRGIVGGTIGLIGGAIGTSIDTLTAFSGRSVALKLISATTADSSGKGKVGKQTFLEGVITSRPTLRAGQSAFDIHFEWDSDMGVPGAFYIENFMQVEFYLVSLTLEDVPNQGTIHFPCNSWVYNSKLYKSDRIFFANKTYLPSDMPDPLKRYREEELITLRGDGTGKRKERERIYDYDVYNDLGNPDSDPRLARAVLGGNPDLPYPRRGRTGRKPSKKDPKSESRSDNIYLPRDEAFGHLKSSDFLVYILKSASQNVIPQLKIAHPLCNQSEFNSFEDVRALYTGGVKLPTNILSDLSPIPLFKELFRTDGEQALKFVEPLIIKVDKSAWMSDEEFAREMIAGLNPHVIKILKEFPPQSKLDKQKYGDNTSTITKQQVEASLGGMLVDEAIRNNKLFILDHHDPLFPYLSKINQTNTKAYATRTILFLQNDGTLKPVAIELSKPNPQGDSYGPISTVYTPKKEGVEGSIWQLAKAYVVVNDSCYHQLVSHWLNTHAVVEPFIIATNRQLSVVHPIHKLLLPHYRDTMNINALARNVLVNAEGIIESTFLWGAYSLEMSAVVYKDWKLTEQALPNDLLKRGVAVEDSSSPHGVRLLIEDYPYANDGLEIWSAIKSWVEEYVSFYYKSDAAIAQDSELQAFWKELVEVGHGDKKNEPWWPKMQTRAELVQTCSTLIWIASALHAAVNFGQYPYGGYILNRPTLSRQFMPEKGSKEYDDLAKNPEKVFLKTITGKKETLTDLTIIEVLSRHASDEVYLGQRGDGDNWTADTAPVEAFKRFGRKLVEIEQKLIQRNNDERLRNRYGPAQMPYTLLYPSSEEGLTFRGIPNSISI</sequence>
<dbReference type="CDD" id="cd01751">
    <property type="entry name" value="PLAT_LH2"/>
    <property type="match status" value="1"/>
</dbReference>
<keyword evidence="9 15" id="KW-0223">Dioxygenase</keyword>
<dbReference type="InterPro" id="IPR013819">
    <property type="entry name" value="LipOase_C"/>
</dbReference>
<dbReference type="InterPro" id="IPR036226">
    <property type="entry name" value="LipOase_C_sf"/>
</dbReference>
<dbReference type="EMBL" id="JASCZI010000710">
    <property type="protein sequence ID" value="MED6113081.1"/>
    <property type="molecule type" value="Genomic_DNA"/>
</dbReference>
<comment type="function">
    <text evidence="16">Plant lipoxygenase may be involved in a number of diverse aspects of plant physiology including growth and development, pest resistance, and senescence or responses to wounding.</text>
</comment>
<evidence type="ECO:0000256" key="2">
    <source>
        <dbReference type="ARBA" id="ARBA00004496"/>
    </source>
</evidence>
<dbReference type="EC" id="1.13.11.-" evidence="16"/>
<feature type="compositionally biased region" description="Basic and acidic residues" evidence="17">
    <location>
        <begin position="249"/>
        <end position="260"/>
    </location>
</feature>